<evidence type="ECO:0000256" key="9">
    <source>
        <dbReference type="ARBA" id="ARBA00023163"/>
    </source>
</evidence>
<keyword evidence="4 12" id="KW-0863">Zinc-finger</keyword>
<organism evidence="14 15">
    <name type="scientific">Araneus ventricosus</name>
    <name type="common">Orbweaver spider</name>
    <name type="synonym">Epeira ventricosa</name>
    <dbReference type="NCBI Taxonomy" id="182803"/>
    <lineage>
        <taxon>Eukaryota</taxon>
        <taxon>Metazoa</taxon>
        <taxon>Ecdysozoa</taxon>
        <taxon>Arthropoda</taxon>
        <taxon>Chelicerata</taxon>
        <taxon>Arachnida</taxon>
        <taxon>Araneae</taxon>
        <taxon>Araneomorphae</taxon>
        <taxon>Entelegynae</taxon>
        <taxon>Araneoidea</taxon>
        <taxon>Araneidae</taxon>
        <taxon>Araneus</taxon>
    </lineage>
</organism>
<dbReference type="SUPFAM" id="SSF57716">
    <property type="entry name" value="Glucocorticoid receptor-like (DNA-binding domain)"/>
    <property type="match status" value="1"/>
</dbReference>
<gene>
    <name evidence="14" type="ORF">AVEN_122952_1</name>
</gene>
<dbReference type="GO" id="GO:0043565">
    <property type="term" value="F:sequence-specific DNA binding"/>
    <property type="evidence" value="ECO:0007669"/>
    <property type="project" value="InterPro"/>
</dbReference>
<dbReference type="Pfam" id="PF05485">
    <property type="entry name" value="THAP"/>
    <property type="match status" value="1"/>
</dbReference>
<reference evidence="14 15" key="1">
    <citation type="journal article" date="2019" name="Sci. Rep.">
        <title>Orb-weaving spider Araneus ventricosus genome elucidates the spidroin gene catalogue.</title>
        <authorList>
            <person name="Kono N."/>
            <person name="Nakamura H."/>
            <person name="Ohtoshi R."/>
            <person name="Moran D.A.P."/>
            <person name="Shinohara A."/>
            <person name="Yoshida Y."/>
            <person name="Fujiwara M."/>
            <person name="Mori M."/>
            <person name="Tomita M."/>
            <person name="Arakawa K."/>
        </authorList>
    </citation>
    <scope>NUCLEOTIDE SEQUENCE [LARGE SCALE GENOMIC DNA]</scope>
</reference>
<evidence type="ECO:0000256" key="1">
    <source>
        <dbReference type="ARBA" id="ARBA00004642"/>
    </source>
</evidence>
<dbReference type="OrthoDB" id="6433853at2759"/>
<dbReference type="PANTHER" id="PTHR46600">
    <property type="entry name" value="THAP DOMAIN-CONTAINING"/>
    <property type="match status" value="1"/>
</dbReference>
<evidence type="ECO:0000256" key="11">
    <source>
        <dbReference type="ARBA" id="ARBA00023306"/>
    </source>
</evidence>
<comment type="caution">
    <text evidence="14">The sequence shown here is derived from an EMBL/GenBank/DDBJ whole genome shotgun (WGS) entry which is preliminary data.</text>
</comment>
<keyword evidence="3" id="KW-0479">Metal-binding</keyword>
<feature type="domain" description="THAP-type" evidence="13">
    <location>
        <begin position="1"/>
        <end position="87"/>
    </location>
</feature>
<comment type="subcellular location">
    <subcellularLocation>
        <location evidence="1">Nucleus</location>
        <location evidence="1">Nucleoplasm</location>
    </subcellularLocation>
</comment>
<comment type="similarity">
    <text evidence="2">Belongs to the THAP1 family.</text>
</comment>
<evidence type="ECO:0000256" key="3">
    <source>
        <dbReference type="ARBA" id="ARBA00022723"/>
    </source>
</evidence>
<dbReference type="InterPro" id="IPR038441">
    <property type="entry name" value="THAP_Znf_sf"/>
</dbReference>
<keyword evidence="11" id="KW-0131">Cell cycle</keyword>
<dbReference type="EMBL" id="BGPR01011797">
    <property type="protein sequence ID" value="GBN52996.1"/>
    <property type="molecule type" value="Genomic_DNA"/>
</dbReference>
<dbReference type="PANTHER" id="PTHR46600:SF1">
    <property type="entry name" value="THAP DOMAIN-CONTAINING PROTEIN 1"/>
    <property type="match status" value="1"/>
</dbReference>
<evidence type="ECO:0000256" key="12">
    <source>
        <dbReference type="PROSITE-ProRule" id="PRU00309"/>
    </source>
</evidence>
<protein>
    <recommendedName>
        <fullName evidence="13">THAP-type domain-containing protein</fullName>
    </recommendedName>
</protein>
<evidence type="ECO:0000256" key="5">
    <source>
        <dbReference type="ARBA" id="ARBA00022833"/>
    </source>
</evidence>
<dbReference type="SMART" id="SM00980">
    <property type="entry name" value="THAP"/>
    <property type="match status" value="1"/>
</dbReference>
<dbReference type="InterPro" id="IPR026516">
    <property type="entry name" value="THAP1/10"/>
</dbReference>
<keyword evidence="7" id="KW-0175">Coiled coil</keyword>
<evidence type="ECO:0000259" key="13">
    <source>
        <dbReference type="PROSITE" id="PS50950"/>
    </source>
</evidence>
<keyword evidence="8 12" id="KW-0238">DNA-binding</keyword>
<keyword evidence="10" id="KW-0539">Nucleus</keyword>
<evidence type="ECO:0000256" key="2">
    <source>
        <dbReference type="ARBA" id="ARBA00006177"/>
    </source>
</evidence>
<evidence type="ECO:0000256" key="6">
    <source>
        <dbReference type="ARBA" id="ARBA00023015"/>
    </source>
</evidence>
<name>A0A4Y2PSD3_ARAVE</name>
<evidence type="ECO:0000256" key="4">
    <source>
        <dbReference type="ARBA" id="ARBA00022771"/>
    </source>
</evidence>
<evidence type="ECO:0000313" key="15">
    <source>
        <dbReference type="Proteomes" id="UP000499080"/>
    </source>
</evidence>
<keyword evidence="9" id="KW-0804">Transcription</keyword>
<dbReference type="Proteomes" id="UP000499080">
    <property type="component" value="Unassembled WGS sequence"/>
</dbReference>
<dbReference type="GO" id="GO:0008270">
    <property type="term" value="F:zinc ion binding"/>
    <property type="evidence" value="ECO:0007669"/>
    <property type="project" value="UniProtKB-KW"/>
</dbReference>
<evidence type="ECO:0000256" key="10">
    <source>
        <dbReference type="ARBA" id="ARBA00023242"/>
    </source>
</evidence>
<keyword evidence="6" id="KW-0805">Transcription regulation</keyword>
<evidence type="ECO:0000256" key="8">
    <source>
        <dbReference type="ARBA" id="ARBA00023125"/>
    </source>
</evidence>
<keyword evidence="15" id="KW-1185">Reference proteome</keyword>
<dbReference type="SMART" id="SM00692">
    <property type="entry name" value="DM3"/>
    <property type="match status" value="1"/>
</dbReference>
<sequence length="259" mass="30130">MVNCAILLCRNDSRKSNGKSFHPFPKDENLCKQWLFNCKRRDHVNTKYARVCSDHFYSDDCEDDMRNRLIGLPQLRILKNTAVPSRNINEVSESPELKSIRTARYNKRQIRQVALDHIKTLSPEKSRVDLSDSTATFTHTDLYEEHSNNESGKCWAEEKAINYVAGYTAHKVEDKDPNLGEITKYITYEDETWIATLSYGGLTEPTKEWKAVVRNFEEEFVQMHGRSFCRGKYVITRLKNHLEKNILMCTLVLLNFILG</sequence>
<proteinExistence type="inferred from homology"/>
<dbReference type="InterPro" id="IPR006612">
    <property type="entry name" value="THAP_Znf"/>
</dbReference>
<evidence type="ECO:0000256" key="7">
    <source>
        <dbReference type="ARBA" id="ARBA00023054"/>
    </source>
</evidence>
<dbReference type="PROSITE" id="PS50950">
    <property type="entry name" value="ZF_THAP"/>
    <property type="match status" value="1"/>
</dbReference>
<dbReference type="GO" id="GO:0005654">
    <property type="term" value="C:nucleoplasm"/>
    <property type="evidence" value="ECO:0007669"/>
    <property type="project" value="UniProtKB-SubCell"/>
</dbReference>
<keyword evidence="5" id="KW-0862">Zinc</keyword>
<evidence type="ECO:0000313" key="14">
    <source>
        <dbReference type="EMBL" id="GBN52996.1"/>
    </source>
</evidence>
<dbReference type="AlphaFoldDB" id="A0A4Y2PSD3"/>
<accession>A0A4Y2PSD3</accession>
<dbReference type="Gene3D" id="6.20.210.20">
    <property type="entry name" value="THAP domain"/>
    <property type="match status" value="1"/>
</dbReference>